<feature type="non-terminal residue" evidence="1">
    <location>
        <position position="40"/>
    </location>
</feature>
<gene>
    <name evidence="1" type="primary">Rpp4C4</name>
    <name evidence="1" type="ORF">L195_g062965</name>
</gene>
<protein>
    <submittedName>
        <fullName evidence="1">Rpp4C4</fullName>
    </submittedName>
</protein>
<evidence type="ECO:0000313" key="2">
    <source>
        <dbReference type="Proteomes" id="UP000236291"/>
    </source>
</evidence>
<evidence type="ECO:0000313" key="1">
    <source>
        <dbReference type="EMBL" id="PNX66247.1"/>
    </source>
</evidence>
<reference evidence="1 2" key="2">
    <citation type="journal article" date="2017" name="Front. Plant Sci.">
        <title>Gene Classification and Mining of Molecular Markers Useful in Red Clover (Trifolium pratense) Breeding.</title>
        <authorList>
            <person name="Istvanek J."/>
            <person name="Dluhosova J."/>
            <person name="Dluhos P."/>
            <person name="Patkova L."/>
            <person name="Nedelnik J."/>
            <person name="Repkova J."/>
        </authorList>
    </citation>
    <scope>NUCLEOTIDE SEQUENCE [LARGE SCALE GENOMIC DNA]</scope>
    <source>
        <strain evidence="2">cv. Tatra</strain>
        <tissue evidence="1">Young leaves</tissue>
    </source>
</reference>
<dbReference type="AlphaFoldDB" id="A0A2K3KIY6"/>
<sequence length="40" mass="4692">MEHFSLGLINTTILQNVQFDEEDHWEGELNGTVKKLFDDK</sequence>
<dbReference type="Proteomes" id="UP000236291">
    <property type="component" value="Unassembled WGS sequence"/>
</dbReference>
<organism evidence="1 2">
    <name type="scientific">Trifolium pratense</name>
    <name type="common">Red clover</name>
    <dbReference type="NCBI Taxonomy" id="57577"/>
    <lineage>
        <taxon>Eukaryota</taxon>
        <taxon>Viridiplantae</taxon>
        <taxon>Streptophyta</taxon>
        <taxon>Embryophyta</taxon>
        <taxon>Tracheophyta</taxon>
        <taxon>Spermatophyta</taxon>
        <taxon>Magnoliopsida</taxon>
        <taxon>eudicotyledons</taxon>
        <taxon>Gunneridae</taxon>
        <taxon>Pentapetalae</taxon>
        <taxon>rosids</taxon>
        <taxon>fabids</taxon>
        <taxon>Fabales</taxon>
        <taxon>Fabaceae</taxon>
        <taxon>Papilionoideae</taxon>
        <taxon>50 kb inversion clade</taxon>
        <taxon>NPAAA clade</taxon>
        <taxon>Hologalegina</taxon>
        <taxon>IRL clade</taxon>
        <taxon>Trifolieae</taxon>
        <taxon>Trifolium</taxon>
    </lineage>
</organism>
<proteinExistence type="predicted"/>
<reference evidence="1 2" key="1">
    <citation type="journal article" date="2014" name="Am. J. Bot.">
        <title>Genome assembly and annotation for red clover (Trifolium pratense; Fabaceae).</title>
        <authorList>
            <person name="Istvanek J."/>
            <person name="Jaros M."/>
            <person name="Krenek A."/>
            <person name="Repkova J."/>
        </authorList>
    </citation>
    <scope>NUCLEOTIDE SEQUENCE [LARGE SCALE GENOMIC DNA]</scope>
    <source>
        <strain evidence="2">cv. Tatra</strain>
        <tissue evidence="1">Young leaves</tissue>
    </source>
</reference>
<name>A0A2K3KIY6_TRIPR</name>
<dbReference type="ExpressionAtlas" id="A0A2K3KIY6">
    <property type="expression patterns" value="baseline"/>
</dbReference>
<comment type="caution">
    <text evidence="1">The sequence shown here is derived from an EMBL/GenBank/DDBJ whole genome shotgun (WGS) entry which is preliminary data.</text>
</comment>
<dbReference type="EMBL" id="ASHM01190924">
    <property type="protein sequence ID" value="PNX66247.1"/>
    <property type="molecule type" value="Genomic_DNA"/>
</dbReference>
<accession>A0A2K3KIY6</accession>